<evidence type="ECO:0000256" key="5">
    <source>
        <dbReference type="SAM" id="Phobius"/>
    </source>
</evidence>
<dbReference type="GO" id="GO:0006820">
    <property type="term" value="P:monoatomic anion transport"/>
    <property type="evidence" value="ECO:0007669"/>
    <property type="project" value="InterPro"/>
</dbReference>
<dbReference type="Pfam" id="PF00955">
    <property type="entry name" value="HCO3_cotransp"/>
    <property type="match status" value="1"/>
</dbReference>
<dbReference type="AlphaFoldDB" id="A0A564YZH8"/>
<evidence type="ECO:0000256" key="3">
    <source>
        <dbReference type="ARBA" id="ARBA00022989"/>
    </source>
</evidence>
<accession>A0A564YZH8</accession>
<evidence type="ECO:0000313" key="7">
    <source>
        <dbReference type="EMBL" id="VUZ52429.1"/>
    </source>
</evidence>
<dbReference type="Proteomes" id="UP000321570">
    <property type="component" value="Unassembled WGS sequence"/>
</dbReference>
<dbReference type="FunFam" id="1.10.287.570:FF:000002">
    <property type="entry name" value="Solute carrier family 4 member 11"/>
    <property type="match status" value="1"/>
</dbReference>
<keyword evidence="4 5" id="KW-0472">Membrane</keyword>
<feature type="non-terminal residue" evidence="7">
    <location>
        <position position="87"/>
    </location>
</feature>
<evidence type="ECO:0000259" key="6">
    <source>
        <dbReference type="Pfam" id="PF00955"/>
    </source>
</evidence>
<protein>
    <recommendedName>
        <fullName evidence="6">Bicarbonate transporter-like transmembrane domain-containing protein</fullName>
    </recommendedName>
</protein>
<evidence type="ECO:0000256" key="1">
    <source>
        <dbReference type="ARBA" id="ARBA00004141"/>
    </source>
</evidence>
<dbReference type="EMBL" id="CABIJS010000499">
    <property type="protein sequence ID" value="VUZ52429.1"/>
    <property type="molecule type" value="Genomic_DNA"/>
</dbReference>
<sequence length="87" mass="9510">MSGLIADLKRRVPLYPSDFVDGIRGAHTIRKVTSSVFFLYFACLLPSIAFGVLNYNNTRGKIGVFRILLSQTIGGLFFGLTAGQPLT</sequence>
<dbReference type="GO" id="GO:0005452">
    <property type="term" value="F:solute:inorganic anion antiporter activity"/>
    <property type="evidence" value="ECO:0007669"/>
    <property type="project" value="InterPro"/>
</dbReference>
<keyword evidence="8" id="KW-1185">Reference proteome</keyword>
<organism evidence="7 8">
    <name type="scientific">Hymenolepis diminuta</name>
    <name type="common">Rat tapeworm</name>
    <dbReference type="NCBI Taxonomy" id="6216"/>
    <lineage>
        <taxon>Eukaryota</taxon>
        <taxon>Metazoa</taxon>
        <taxon>Spiralia</taxon>
        <taxon>Lophotrochozoa</taxon>
        <taxon>Platyhelminthes</taxon>
        <taxon>Cestoda</taxon>
        <taxon>Eucestoda</taxon>
        <taxon>Cyclophyllidea</taxon>
        <taxon>Hymenolepididae</taxon>
        <taxon>Hymenolepis</taxon>
    </lineage>
</organism>
<dbReference type="GO" id="GO:0016323">
    <property type="term" value="C:basolateral plasma membrane"/>
    <property type="evidence" value="ECO:0007669"/>
    <property type="project" value="TreeGrafter"/>
</dbReference>
<feature type="transmembrane region" description="Helical" evidence="5">
    <location>
        <begin position="37"/>
        <end position="55"/>
    </location>
</feature>
<evidence type="ECO:0000256" key="2">
    <source>
        <dbReference type="ARBA" id="ARBA00022692"/>
    </source>
</evidence>
<dbReference type="Gene3D" id="1.10.287.570">
    <property type="entry name" value="Helical hairpin bin"/>
    <property type="match status" value="1"/>
</dbReference>
<gene>
    <name evidence="7" type="ORF">WMSIL1_LOCUS10982</name>
</gene>
<reference evidence="7 8" key="1">
    <citation type="submission" date="2019-07" db="EMBL/GenBank/DDBJ databases">
        <authorList>
            <person name="Jastrzebski P J."/>
            <person name="Paukszto L."/>
            <person name="Jastrzebski P J."/>
        </authorList>
    </citation>
    <scope>NUCLEOTIDE SEQUENCE [LARGE SCALE GENOMIC DNA]</scope>
    <source>
        <strain evidence="7 8">WMS-il1</strain>
    </source>
</reference>
<name>A0A564YZH8_HYMDI</name>
<dbReference type="PANTHER" id="PTHR11453:SF127">
    <property type="entry name" value="SOLUTE CARRIER FAMILY 4 MEMBER 11"/>
    <property type="match status" value="1"/>
</dbReference>
<evidence type="ECO:0000313" key="8">
    <source>
        <dbReference type="Proteomes" id="UP000321570"/>
    </source>
</evidence>
<keyword evidence="3 5" id="KW-1133">Transmembrane helix</keyword>
<keyword evidence="2 5" id="KW-0812">Transmembrane</keyword>
<feature type="domain" description="Bicarbonate transporter-like transmembrane" evidence="6">
    <location>
        <begin position="2"/>
        <end position="87"/>
    </location>
</feature>
<dbReference type="InterPro" id="IPR011531">
    <property type="entry name" value="HCO3_transpt-like_TM_dom"/>
</dbReference>
<proteinExistence type="predicted"/>
<dbReference type="InterPro" id="IPR003020">
    <property type="entry name" value="HCO3_transpt_euk"/>
</dbReference>
<dbReference type="GO" id="GO:0050801">
    <property type="term" value="P:monoatomic ion homeostasis"/>
    <property type="evidence" value="ECO:0007669"/>
    <property type="project" value="TreeGrafter"/>
</dbReference>
<dbReference type="PANTHER" id="PTHR11453">
    <property type="entry name" value="ANION EXCHANGE PROTEIN"/>
    <property type="match status" value="1"/>
</dbReference>
<comment type="subcellular location">
    <subcellularLocation>
        <location evidence="1">Membrane</location>
        <topology evidence="1">Multi-pass membrane protein</topology>
    </subcellularLocation>
</comment>
<feature type="transmembrane region" description="Helical" evidence="5">
    <location>
        <begin position="67"/>
        <end position="86"/>
    </location>
</feature>
<evidence type="ECO:0000256" key="4">
    <source>
        <dbReference type="ARBA" id="ARBA00023136"/>
    </source>
</evidence>